<comment type="caution">
    <text evidence="1">The sequence shown here is derived from an EMBL/GenBank/DDBJ whole genome shotgun (WGS) entry which is preliminary data.</text>
</comment>
<organism evidence="1 2">
    <name type="scientific">Pseudonocardia endophytica</name>
    <dbReference type="NCBI Taxonomy" id="401976"/>
    <lineage>
        <taxon>Bacteria</taxon>
        <taxon>Bacillati</taxon>
        <taxon>Actinomycetota</taxon>
        <taxon>Actinomycetes</taxon>
        <taxon>Pseudonocardiales</taxon>
        <taxon>Pseudonocardiaceae</taxon>
        <taxon>Pseudonocardia</taxon>
    </lineage>
</organism>
<dbReference type="AlphaFoldDB" id="A0A4R1I038"/>
<evidence type="ECO:0000313" key="2">
    <source>
        <dbReference type="Proteomes" id="UP000295560"/>
    </source>
</evidence>
<name>A0A4R1I038_PSEEN</name>
<proteinExistence type="predicted"/>
<gene>
    <name evidence="1" type="ORF">EV378_3070</name>
</gene>
<reference evidence="1 2" key="1">
    <citation type="submission" date="2019-03" db="EMBL/GenBank/DDBJ databases">
        <title>Sequencing the genomes of 1000 actinobacteria strains.</title>
        <authorList>
            <person name="Klenk H.-P."/>
        </authorList>
    </citation>
    <scope>NUCLEOTIDE SEQUENCE [LARGE SCALE GENOMIC DNA]</scope>
    <source>
        <strain evidence="1 2">DSM 44969</strain>
    </source>
</reference>
<accession>A0A4R1I038</accession>
<dbReference type="Proteomes" id="UP000295560">
    <property type="component" value="Unassembled WGS sequence"/>
</dbReference>
<sequence length="39" mass="3912">MRGIGRADDVATVVDVLVPPTLPATVPRAGHASTDTPTG</sequence>
<dbReference type="EMBL" id="SMFZ01000001">
    <property type="protein sequence ID" value="TCK27203.1"/>
    <property type="molecule type" value="Genomic_DNA"/>
</dbReference>
<keyword evidence="2" id="KW-1185">Reference proteome</keyword>
<protein>
    <submittedName>
        <fullName evidence="1">Uncharacterized protein</fullName>
    </submittedName>
</protein>
<evidence type="ECO:0000313" key="1">
    <source>
        <dbReference type="EMBL" id="TCK27203.1"/>
    </source>
</evidence>